<dbReference type="Proteomes" id="UP000036681">
    <property type="component" value="Unplaced"/>
</dbReference>
<proteinExistence type="predicted"/>
<protein>
    <submittedName>
        <fullName evidence="2">Tick transposon</fullName>
    </submittedName>
</protein>
<reference evidence="2" key="1">
    <citation type="submission" date="2017-02" db="UniProtKB">
        <authorList>
            <consortium name="WormBaseParasite"/>
        </authorList>
    </citation>
    <scope>IDENTIFICATION</scope>
</reference>
<dbReference type="AlphaFoldDB" id="A0A0M3HV60"/>
<evidence type="ECO:0000313" key="1">
    <source>
        <dbReference type="Proteomes" id="UP000036681"/>
    </source>
</evidence>
<name>A0A0M3HV60_ASCLU</name>
<keyword evidence="1" id="KW-1185">Reference proteome</keyword>
<dbReference type="PANTHER" id="PTHR34401:SF6">
    <property type="entry name" value="DUF19 DOMAIN-CONTAINING PROTEIN"/>
    <property type="match status" value="1"/>
</dbReference>
<dbReference type="PANTHER" id="PTHR34401">
    <property type="entry name" value="PROTEIN CBG12388-RELATED"/>
    <property type="match status" value="1"/>
</dbReference>
<organism evidence="1 2">
    <name type="scientific">Ascaris lumbricoides</name>
    <name type="common">Giant roundworm</name>
    <dbReference type="NCBI Taxonomy" id="6252"/>
    <lineage>
        <taxon>Eukaryota</taxon>
        <taxon>Metazoa</taxon>
        <taxon>Ecdysozoa</taxon>
        <taxon>Nematoda</taxon>
        <taxon>Chromadorea</taxon>
        <taxon>Rhabditida</taxon>
        <taxon>Spirurina</taxon>
        <taxon>Ascaridomorpha</taxon>
        <taxon>Ascaridoidea</taxon>
        <taxon>Ascarididae</taxon>
        <taxon>Ascaris</taxon>
    </lineage>
</organism>
<dbReference type="WBParaSite" id="ALUE_0000678001-mRNA-1">
    <property type="protein sequence ID" value="ALUE_0000678001-mRNA-1"/>
    <property type="gene ID" value="ALUE_0000678001"/>
</dbReference>
<accession>A0A0M3HV60</accession>
<sequence length="217" mass="24203">MTQAKFDFKTYIGHYVSQQVATESKAVLLQSTVAGAQVRQCSCDEQRECSSEMREQAVDCIGACWSQFRQVSDSFTSFLPHSDARVLSLSTAVLERSIALWMNKCVHSEVGPLIPKVNISELFRLGERAITHNADNLVRTTPKALRKILDAAGDFAICVKDCFLARNKNGFCFDSKNCQPLIVERELKKTLRKCTRAINWKKEAGELCDCSVNAGLS</sequence>
<evidence type="ECO:0000313" key="2">
    <source>
        <dbReference type="WBParaSite" id="ALUE_0000678001-mRNA-1"/>
    </source>
</evidence>